<dbReference type="PANTHER" id="PTHR10106">
    <property type="entry name" value="CYTOCHROME B561-RELATED"/>
    <property type="match status" value="1"/>
</dbReference>
<dbReference type="Proteomes" id="UP000230423">
    <property type="component" value="Unassembled WGS sequence"/>
</dbReference>
<gene>
    <name evidence="13" type="ORF">TELCIR_09799</name>
</gene>
<feature type="non-terminal residue" evidence="13">
    <location>
        <position position="95"/>
    </location>
</feature>
<evidence type="ECO:0000259" key="12">
    <source>
        <dbReference type="PROSITE" id="PS50939"/>
    </source>
</evidence>
<dbReference type="InterPro" id="IPR006593">
    <property type="entry name" value="Cyt_b561/ferric_Rdtase_TM"/>
</dbReference>
<dbReference type="GO" id="GO:0016491">
    <property type="term" value="F:oxidoreductase activity"/>
    <property type="evidence" value="ECO:0007669"/>
    <property type="project" value="InterPro"/>
</dbReference>
<dbReference type="GO" id="GO:0046872">
    <property type="term" value="F:metal ion binding"/>
    <property type="evidence" value="ECO:0007669"/>
    <property type="project" value="UniProtKB-KW"/>
</dbReference>
<organism evidence="13 14">
    <name type="scientific">Teladorsagia circumcincta</name>
    <name type="common">Brown stomach worm</name>
    <name type="synonym">Ostertagia circumcincta</name>
    <dbReference type="NCBI Taxonomy" id="45464"/>
    <lineage>
        <taxon>Eukaryota</taxon>
        <taxon>Metazoa</taxon>
        <taxon>Ecdysozoa</taxon>
        <taxon>Nematoda</taxon>
        <taxon>Chromadorea</taxon>
        <taxon>Rhabditida</taxon>
        <taxon>Rhabditina</taxon>
        <taxon>Rhabditomorpha</taxon>
        <taxon>Strongyloidea</taxon>
        <taxon>Trichostrongylidae</taxon>
        <taxon>Teladorsagia</taxon>
    </lineage>
</organism>
<keyword evidence="4" id="KW-0349">Heme</keyword>
<evidence type="ECO:0000256" key="9">
    <source>
        <dbReference type="ARBA" id="ARBA00023004"/>
    </source>
</evidence>
<keyword evidence="14" id="KW-1185">Reference proteome</keyword>
<evidence type="ECO:0000256" key="3">
    <source>
        <dbReference type="ARBA" id="ARBA00022448"/>
    </source>
</evidence>
<keyword evidence="6" id="KW-0479">Metal-binding</keyword>
<dbReference type="AlphaFoldDB" id="A0A2G9UE34"/>
<dbReference type="Pfam" id="PF03188">
    <property type="entry name" value="Cytochrom_B561"/>
    <property type="match status" value="1"/>
</dbReference>
<evidence type="ECO:0000256" key="1">
    <source>
        <dbReference type="ARBA" id="ARBA00001970"/>
    </source>
</evidence>
<keyword evidence="9" id="KW-0408">Iron</keyword>
<reference evidence="13 14" key="1">
    <citation type="submission" date="2015-09" db="EMBL/GenBank/DDBJ databases">
        <title>Draft genome of the parasitic nematode Teladorsagia circumcincta isolate WARC Sus (inbred).</title>
        <authorList>
            <person name="Mitreva M."/>
        </authorList>
    </citation>
    <scope>NUCLEOTIDE SEQUENCE [LARGE SCALE GENOMIC DNA]</scope>
    <source>
        <strain evidence="13 14">S</strain>
    </source>
</reference>
<evidence type="ECO:0000313" key="13">
    <source>
        <dbReference type="EMBL" id="PIO68413.1"/>
    </source>
</evidence>
<dbReference type="PROSITE" id="PS50939">
    <property type="entry name" value="CYTOCHROME_B561"/>
    <property type="match status" value="1"/>
</dbReference>
<sequence>MLFSEQPVGGFATSSPRGWSHFTSVHSWIGLGLMFIYTTQFLFGFINFLVPGISDDVRRKFLPFHQIVGSLSFATSIVQATIGYVQYNSQFACPK</sequence>
<proteinExistence type="predicted"/>
<feature type="domain" description="Cytochrome b561" evidence="12">
    <location>
        <begin position="1"/>
        <end position="95"/>
    </location>
</feature>
<protein>
    <recommendedName>
        <fullName evidence="12">Cytochrome b561 domain-containing protein</fullName>
    </recommendedName>
</protein>
<evidence type="ECO:0000256" key="8">
    <source>
        <dbReference type="ARBA" id="ARBA00022989"/>
    </source>
</evidence>
<accession>A0A2G9UE34</accession>
<comment type="subcellular location">
    <subcellularLocation>
        <location evidence="2">Membrane</location>
        <topology evidence="2">Multi-pass membrane protein</topology>
    </subcellularLocation>
</comment>
<keyword evidence="3" id="KW-0813">Transport</keyword>
<dbReference type="Gene3D" id="1.20.120.1770">
    <property type="match status" value="1"/>
</dbReference>
<evidence type="ECO:0000256" key="10">
    <source>
        <dbReference type="ARBA" id="ARBA00023136"/>
    </source>
</evidence>
<dbReference type="OrthoDB" id="907479at2759"/>
<evidence type="ECO:0000256" key="7">
    <source>
        <dbReference type="ARBA" id="ARBA00022982"/>
    </source>
</evidence>
<feature type="transmembrane region" description="Helical" evidence="11">
    <location>
        <begin position="28"/>
        <end position="50"/>
    </location>
</feature>
<dbReference type="SMART" id="SM00665">
    <property type="entry name" value="B561"/>
    <property type="match status" value="1"/>
</dbReference>
<dbReference type="EMBL" id="KZ347109">
    <property type="protein sequence ID" value="PIO68413.1"/>
    <property type="molecule type" value="Genomic_DNA"/>
</dbReference>
<evidence type="ECO:0000256" key="5">
    <source>
        <dbReference type="ARBA" id="ARBA00022692"/>
    </source>
</evidence>
<dbReference type="PANTHER" id="PTHR10106:SF0">
    <property type="entry name" value="LD36721P"/>
    <property type="match status" value="1"/>
</dbReference>
<name>A0A2G9UE34_TELCI</name>
<evidence type="ECO:0000256" key="6">
    <source>
        <dbReference type="ARBA" id="ARBA00022723"/>
    </source>
</evidence>
<dbReference type="GO" id="GO:0016020">
    <property type="term" value="C:membrane"/>
    <property type="evidence" value="ECO:0007669"/>
    <property type="project" value="UniProtKB-SubCell"/>
</dbReference>
<keyword evidence="7" id="KW-0249">Electron transport</keyword>
<keyword evidence="10 11" id="KW-0472">Membrane</keyword>
<evidence type="ECO:0000256" key="2">
    <source>
        <dbReference type="ARBA" id="ARBA00004141"/>
    </source>
</evidence>
<evidence type="ECO:0000256" key="4">
    <source>
        <dbReference type="ARBA" id="ARBA00022617"/>
    </source>
</evidence>
<dbReference type="InterPro" id="IPR043205">
    <property type="entry name" value="CYB561/CYBRD1-like"/>
</dbReference>
<evidence type="ECO:0000313" key="14">
    <source>
        <dbReference type="Proteomes" id="UP000230423"/>
    </source>
</evidence>
<comment type="cofactor">
    <cofactor evidence="1">
        <name>heme b</name>
        <dbReference type="ChEBI" id="CHEBI:60344"/>
    </cofactor>
</comment>
<evidence type="ECO:0000256" key="11">
    <source>
        <dbReference type="SAM" id="Phobius"/>
    </source>
</evidence>
<keyword evidence="8 11" id="KW-1133">Transmembrane helix</keyword>
<keyword evidence="5 11" id="KW-0812">Transmembrane</keyword>